<sequence>MNEPFQYSNESFLHIEKWQKINPSLKAGFTTRKGGISKSPYHSLNFGFHVDDLAADVLENRKILAQKLEIPLKDWVTGEQVHHTEIKVIDDRDRGKGSLTNLDALKGIDGLITNKKGVLCTAFFADCVPLFFYDPVTSYIGIAHAGWKGSVNRMAEKMVARFQALGVNISDLLVTIGPCISMEQYEVDEVVASHIDYKLRGKVLIEKDNNRYLLNLKQLNVEILLQTGILRHNIDVTNYCTYNDKDIFFSHRRDKGRTGRMLGFLGYIDS</sequence>
<dbReference type="Pfam" id="PF02578">
    <property type="entry name" value="Cu-oxidase_4"/>
    <property type="match status" value="1"/>
</dbReference>
<dbReference type="OrthoDB" id="4279at2"/>
<evidence type="ECO:0000256" key="11">
    <source>
        <dbReference type="ARBA" id="ARBA00049893"/>
    </source>
</evidence>
<dbReference type="Proteomes" id="UP000270219">
    <property type="component" value="Unassembled WGS sequence"/>
</dbReference>
<organism evidence="13 14">
    <name type="scientific">Oceanobacillus piezotolerans</name>
    <dbReference type="NCBI Taxonomy" id="2448030"/>
    <lineage>
        <taxon>Bacteria</taxon>
        <taxon>Bacillati</taxon>
        <taxon>Bacillota</taxon>
        <taxon>Bacilli</taxon>
        <taxon>Bacillales</taxon>
        <taxon>Bacillaceae</taxon>
        <taxon>Oceanobacillus</taxon>
    </lineage>
</organism>
<comment type="catalytic activity">
    <reaction evidence="9">
        <text>adenosine + H2O + H(+) = inosine + NH4(+)</text>
        <dbReference type="Rhea" id="RHEA:24408"/>
        <dbReference type="ChEBI" id="CHEBI:15377"/>
        <dbReference type="ChEBI" id="CHEBI:15378"/>
        <dbReference type="ChEBI" id="CHEBI:16335"/>
        <dbReference type="ChEBI" id="CHEBI:17596"/>
        <dbReference type="ChEBI" id="CHEBI:28938"/>
        <dbReference type="EC" id="3.5.4.4"/>
    </reaction>
    <physiologicalReaction direction="left-to-right" evidence="9">
        <dbReference type="Rhea" id="RHEA:24409"/>
    </physiologicalReaction>
</comment>
<evidence type="ECO:0000256" key="1">
    <source>
        <dbReference type="ARBA" id="ARBA00000553"/>
    </source>
</evidence>
<accession>A0A498DIB9</accession>
<keyword evidence="5" id="KW-0808">Transferase</keyword>
<dbReference type="AlphaFoldDB" id="A0A498DIB9"/>
<comment type="cofactor">
    <cofactor evidence="2">
        <name>Zn(2+)</name>
        <dbReference type="ChEBI" id="CHEBI:29105"/>
    </cofactor>
</comment>
<dbReference type="CDD" id="cd16833">
    <property type="entry name" value="YfiH"/>
    <property type="match status" value="1"/>
</dbReference>
<evidence type="ECO:0000256" key="10">
    <source>
        <dbReference type="ARBA" id="ARBA00048968"/>
    </source>
</evidence>
<evidence type="ECO:0000256" key="8">
    <source>
        <dbReference type="ARBA" id="ARBA00022833"/>
    </source>
</evidence>
<dbReference type="NCBIfam" id="TIGR00726">
    <property type="entry name" value="peptidoglycan editing factor PgeF"/>
    <property type="match status" value="1"/>
</dbReference>
<evidence type="ECO:0000256" key="7">
    <source>
        <dbReference type="ARBA" id="ARBA00022801"/>
    </source>
</evidence>
<name>A0A498DIB9_9BACI</name>
<dbReference type="GO" id="GO:0017061">
    <property type="term" value="F:S-methyl-5-thioadenosine phosphorylase activity"/>
    <property type="evidence" value="ECO:0007669"/>
    <property type="project" value="UniProtKB-EC"/>
</dbReference>
<comment type="caution">
    <text evidence="13">The sequence shown here is derived from an EMBL/GenBank/DDBJ whole genome shotgun (WGS) entry which is preliminary data.</text>
</comment>
<evidence type="ECO:0000256" key="12">
    <source>
        <dbReference type="RuleBase" id="RU361274"/>
    </source>
</evidence>
<evidence type="ECO:0000256" key="4">
    <source>
        <dbReference type="ARBA" id="ARBA00007353"/>
    </source>
</evidence>
<dbReference type="InterPro" id="IPR011324">
    <property type="entry name" value="Cytotoxic_necrot_fac-like_cat"/>
</dbReference>
<protein>
    <recommendedName>
        <fullName evidence="12">Purine nucleoside phosphorylase</fullName>
    </recommendedName>
</protein>
<gene>
    <name evidence="13" type="primary">pgeF</name>
    <name evidence="13" type="ORF">D8M04_10330</name>
</gene>
<evidence type="ECO:0000256" key="2">
    <source>
        <dbReference type="ARBA" id="ARBA00001947"/>
    </source>
</evidence>
<evidence type="ECO:0000256" key="5">
    <source>
        <dbReference type="ARBA" id="ARBA00022679"/>
    </source>
</evidence>
<comment type="similarity">
    <text evidence="4 12">Belongs to the purine nucleoside phosphorylase YfiH/LACC1 family.</text>
</comment>
<keyword evidence="14" id="KW-1185">Reference proteome</keyword>
<dbReference type="GO" id="GO:0005507">
    <property type="term" value="F:copper ion binding"/>
    <property type="evidence" value="ECO:0007669"/>
    <property type="project" value="TreeGrafter"/>
</dbReference>
<keyword evidence="7" id="KW-0378">Hydrolase</keyword>
<evidence type="ECO:0000313" key="13">
    <source>
        <dbReference type="EMBL" id="RLL45245.1"/>
    </source>
</evidence>
<evidence type="ECO:0000256" key="9">
    <source>
        <dbReference type="ARBA" id="ARBA00047989"/>
    </source>
</evidence>
<evidence type="ECO:0000313" key="14">
    <source>
        <dbReference type="Proteomes" id="UP000270219"/>
    </source>
</evidence>
<comment type="catalytic activity">
    <reaction evidence="10">
        <text>adenosine + phosphate = alpha-D-ribose 1-phosphate + adenine</text>
        <dbReference type="Rhea" id="RHEA:27642"/>
        <dbReference type="ChEBI" id="CHEBI:16335"/>
        <dbReference type="ChEBI" id="CHEBI:16708"/>
        <dbReference type="ChEBI" id="CHEBI:43474"/>
        <dbReference type="ChEBI" id="CHEBI:57720"/>
        <dbReference type="EC" id="2.4.2.1"/>
    </reaction>
    <physiologicalReaction direction="left-to-right" evidence="10">
        <dbReference type="Rhea" id="RHEA:27643"/>
    </physiologicalReaction>
</comment>
<dbReference type="SUPFAM" id="SSF64438">
    <property type="entry name" value="CNF1/YfiH-like putative cysteine hydrolases"/>
    <property type="match status" value="1"/>
</dbReference>
<dbReference type="PANTHER" id="PTHR30616:SF2">
    <property type="entry name" value="PURINE NUCLEOSIDE PHOSPHORYLASE LACC1"/>
    <property type="match status" value="1"/>
</dbReference>
<proteinExistence type="inferred from homology"/>
<comment type="catalytic activity">
    <reaction evidence="1">
        <text>inosine + phosphate = alpha-D-ribose 1-phosphate + hypoxanthine</text>
        <dbReference type="Rhea" id="RHEA:27646"/>
        <dbReference type="ChEBI" id="CHEBI:17368"/>
        <dbReference type="ChEBI" id="CHEBI:17596"/>
        <dbReference type="ChEBI" id="CHEBI:43474"/>
        <dbReference type="ChEBI" id="CHEBI:57720"/>
        <dbReference type="EC" id="2.4.2.1"/>
    </reaction>
    <physiologicalReaction direction="left-to-right" evidence="1">
        <dbReference type="Rhea" id="RHEA:27647"/>
    </physiologicalReaction>
</comment>
<dbReference type="PANTHER" id="PTHR30616">
    <property type="entry name" value="UNCHARACTERIZED PROTEIN YFIH"/>
    <property type="match status" value="1"/>
</dbReference>
<evidence type="ECO:0000256" key="6">
    <source>
        <dbReference type="ARBA" id="ARBA00022723"/>
    </source>
</evidence>
<dbReference type="Gene3D" id="3.60.140.10">
    <property type="entry name" value="CNF1/YfiH-like putative cysteine hydrolases"/>
    <property type="match status" value="1"/>
</dbReference>
<dbReference type="InterPro" id="IPR038371">
    <property type="entry name" value="Cu_polyphenol_OxRdtase_sf"/>
</dbReference>
<dbReference type="EMBL" id="RCHR01000003">
    <property type="protein sequence ID" value="RLL45245.1"/>
    <property type="molecule type" value="Genomic_DNA"/>
</dbReference>
<keyword evidence="8" id="KW-0862">Zinc</keyword>
<keyword evidence="6" id="KW-0479">Metal-binding</keyword>
<comment type="function">
    <text evidence="3">Purine nucleoside enzyme that catalyzes the phosphorolysis of adenosine and inosine nucleosides, yielding D-ribose 1-phosphate and the respective free bases, adenine and hypoxanthine. Also catalyzes the phosphorolysis of S-methyl-5'-thioadenosine into adenine and S-methyl-5-thio-alpha-D-ribose 1-phosphate. Also has adenosine deaminase activity.</text>
</comment>
<reference evidence="13 14" key="1">
    <citation type="submission" date="2018-10" db="EMBL/GenBank/DDBJ databases">
        <title>Oceanobacillus sp. YLB-02 draft genome.</title>
        <authorList>
            <person name="Yu L."/>
        </authorList>
    </citation>
    <scope>NUCLEOTIDE SEQUENCE [LARGE SCALE GENOMIC DNA]</scope>
    <source>
        <strain evidence="13 14">YLB-02</strain>
    </source>
</reference>
<dbReference type="RefSeq" id="WP_121522832.1">
    <property type="nucleotide sequence ID" value="NZ_RCHR01000003.1"/>
</dbReference>
<dbReference type="InterPro" id="IPR003730">
    <property type="entry name" value="Cu_polyphenol_OxRdtase"/>
</dbReference>
<dbReference type="GO" id="GO:0016787">
    <property type="term" value="F:hydrolase activity"/>
    <property type="evidence" value="ECO:0007669"/>
    <property type="project" value="UniProtKB-KW"/>
</dbReference>
<evidence type="ECO:0000256" key="3">
    <source>
        <dbReference type="ARBA" id="ARBA00003215"/>
    </source>
</evidence>
<comment type="catalytic activity">
    <reaction evidence="11">
        <text>S-methyl-5'-thioadenosine + phosphate = 5-(methylsulfanyl)-alpha-D-ribose 1-phosphate + adenine</text>
        <dbReference type="Rhea" id="RHEA:11852"/>
        <dbReference type="ChEBI" id="CHEBI:16708"/>
        <dbReference type="ChEBI" id="CHEBI:17509"/>
        <dbReference type="ChEBI" id="CHEBI:43474"/>
        <dbReference type="ChEBI" id="CHEBI:58533"/>
        <dbReference type="EC" id="2.4.2.28"/>
    </reaction>
    <physiologicalReaction direction="left-to-right" evidence="11">
        <dbReference type="Rhea" id="RHEA:11853"/>
    </physiologicalReaction>
</comment>